<dbReference type="InterPro" id="IPR004386">
    <property type="entry name" value="Toxin_YafQ-like"/>
</dbReference>
<evidence type="ECO:0000313" key="1">
    <source>
        <dbReference type="EMBL" id="AUN33781.1"/>
    </source>
</evidence>
<sequence length="88" mass="9940">MEIRFHRKFIKQLDLLQPNQQTAVEKAIKAFCDNPHAPELYNHPLKGALAGHRSISAGFDLRLVFIETGGYVTVMFIRVGTHSQLYGS</sequence>
<protein>
    <submittedName>
        <fullName evidence="1">Uncharacterized protein</fullName>
    </submittedName>
</protein>
<dbReference type="KEGG" id="ncb:C0V82_25555"/>
<dbReference type="Pfam" id="PF15738">
    <property type="entry name" value="YafQ_toxin"/>
    <property type="match status" value="1"/>
</dbReference>
<proteinExistence type="predicted"/>
<keyword evidence="1" id="KW-0614">Plasmid</keyword>
<name>A0A2K9NL52_9PROT</name>
<dbReference type="EMBL" id="CP025614">
    <property type="protein sequence ID" value="AUN33781.1"/>
    <property type="molecule type" value="Genomic_DNA"/>
</dbReference>
<dbReference type="InterPro" id="IPR035093">
    <property type="entry name" value="RelE/ParE_toxin_dom_sf"/>
</dbReference>
<accession>A0A2K9NL52</accession>
<organism evidence="1 2">
    <name type="scientific">Niveispirillum cyanobacteriorum</name>
    <dbReference type="NCBI Taxonomy" id="1612173"/>
    <lineage>
        <taxon>Bacteria</taxon>
        <taxon>Pseudomonadati</taxon>
        <taxon>Pseudomonadota</taxon>
        <taxon>Alphaproteobacteria</taxon>
        <taxon>Rhodospirillales</taxon>
        <taxon>Azospirillaceae</taxon>
        <taxon>Niveispirillum</taxon>
    </lineage>
</organism>
<dbReference type="SUPFAM" id="SSF143011">
    <property type="entry name" value="RelE-like"/>
    <property type="match status" value="1"/>
</dbReference>
<keyword evidence="2" id="KW-1185">Reference proteome</keyword>
<reference evidence="1 2" key="1">
    <citation type="submission" date="2017-12" db="EMBL/GenBank/DDBJ databases">
        <title>Genomes of bacteria within cyanobacterial aggregates.</title>
        <authorList>
            <person name="Cai H."/>
        </authorList>
    </citation>
    <scope>NUCLEOTIDE SEQUENCE [LARGE SCALE GENOMIC DNA]</scope>
    <source>
        <strain evidence="1 2">TH16</strain>
        <plasmid evidence="1 2">unnamed2</plasmid>
    </source>
</reference>
<geneLocation type="plasmid" evidence="1 2">
    <name>unnamed2</name>
</geneLocation>
<dbReference type="Gene3D" id="3.30.2310.20">
    <property type="entry name" value="RelE-like"/>
    <property type="match status" value="1"/>
</dbReference>
<dbReference type="RefSeq" id="WP_102115284.1">
    <property type="nucleotide sequence ID" value="NZ_BMGN01000009.1"/>
</dbReference>
<dbReference type="AlphaFoldDB" id="A0A2K9NL52"/>
<evidence type="ECO:0000313" key="2">
    <source>
        <dbReference type="Proteomes" id="UP000234752"/>
    </source>
</evidence>
<gene>
    <name evidence="1" type="ORF">C0V82_25555</name>
</gene>
<dbReference type="Proteomes" id="UP000234752">
    <property type="component" value="Plasmid unnamed2"/>
</dbReference>
<dbReference type="OrthoDB" id="7030467at2"/>
<dbReference type="NCBIfam" id="TIGR02385">
    <property type="entry name" value="RelE_StbE"/>
    <property type="match status" value="1"/>
</dbReference>
<dbReference type="InterPro" id="IPR007712">
    <property type="entry name" value="RelE/ParE_toxin"/>
</dbReference>